<gene>
    <name evidence="3" type="ORF">IC614_07025</name>
</gene>
<feature type="chain" id="PRO_5033039436" evidence="1">
    <location>
        <begin position="20"/>
        <end position="205"/>
    </location>
</feature>
<dbReference type="RefSeq" id="WP_200970651.1">
    <property type="nucleotide sequence ID" value="NZ_CP065592.1"/>
</dbReference>
<reference evidence="3 4" key="1">
    <citation type="submission" date="2020-11" db="EMBL/GenBank/DDBJ databases">
        <title>Genome seq and assembly of Sphingosinicella sp.</title>
        <authorList>
            <person name="Chhetri G."/>
        </authorList>
    </citation>
    <scope>NUCLEOTIDE SEQUENCE [LARGE SCALE GENOMIC DNA]</scope>
    <source>
        <strain evidence="3 4">UDD2</strain>
    </source>
</reference>
<keyword evidence="4" id="KW-1185">Reference proteome</keyword>
<evidence type="ECO:0000259" key="2">
    <source>
        <dbReference type="Pfam" id="PF13628"/>
    </source>
</evidence>
<dbReference type="EMBL" id="CP065592">
    <property type="protein sequence ID" value="QPQ54123.1"/>
    <property type="molecule type" value="Genomic_DNA"/>
</dbReference>
<dbReference type="InterPro" id="IPR025419">
    <property type="entry name" value="DUF4142"/>
</dbReference>
<dbReference type="Proteomes" id="UP000594873">
    <property type="component" value="Chromosome"/>
</dbReference>
<proteinExistence type="predicted"/>
<accession>A0A7T2GIF4</accession>
<feature type="signal peptide" evidence="1">
    <location>
        <begin position="1"/>
        <end position="19"/>
    </location>
</feature>
<organism evidence="3 4">
    <name type="scientific">Allosphingosinicella flava</name>
    <dbReference type="NCBI Taxonomy" id="2771430"/>
    <lineage>
        <taxon>Bacteria</taxon>
        <taxon>Pseudomonadati</taxon>
        <taxon>Pseudomonadota</taxon>
        <taxon>Alphaproteobacteria</taxon>
        <taxon>Sphingomonadales</taxon>
        <taxon>Sphingomonadaceae</taxon>
        <taxon>Allosphingosinicella</taxon>
    </lineage>
</organism>
<evidence type="ECO:0000256" key="1">
    <source>
        <dbReference type="SAM" id="SignalP"/>
    </source>
</evidence>
<dbReference type="PROSITE" id="PS51257">
    <property type="entry name" value="PROKAR_LIPOPROTEIN"/>
    <property type="match status" value="1"/>
</dbReference>
<dbReference type="Pfam" id="PF13628">
    <property type="entry name" value="DUF4142"/>
    <property type="match status" value="1"/>
</dbReference>
<keyword evidence="1" id="KW-0732">Signal</keyword>
<dbReference type="AlphaFoldDB" id="A0A7T2GIF4"/>
<evidence type="ECO:0000313" key="4">
    <source>
        <dbReference type="Proteomes" id="UP000594873"/>
    </source>
</evidence>
<dbReference type="PANTHER" id="PTHR38593:SF1">
    <property type="entry name" value="BLR2558 PROTEIN"/>
    <property type="match status" value="1"/>
</dbReference>
<name>A0A7T2GIF4_9SPHN</name>
<feature type="domain" description="DUF4142" evidence="2">
    <location>
        <begin position="64"/>
        <end position="199"/>
    </location>
</feature>
<sequence length="205" mass="21456">MKIRILAATAALCALAACGDNETPAANDMAMNDAMMANDMAMNDMAMDNMMMNGSAAAVPANGQDYAAMAAASDMFEIESSRLAQEKAQNADVKSFAAMLVTDHQKSTADLKTAAGQAQPAITVTPQMNAEQTANLEALRGASGAEFDRLYLQQQVPAHEKALAMLQGYAASGDVPSLKQHASATTGPVEKHLARARELMGSMGQ</sequence>
<protein>
    <submittedName>
        <fullName evidence="3">DUF4142 domain-containing protein</fullName>
    </submittedName>
</protein>
<dbReference type="InterPro" id="IPR012347">
    <property type="entry name" value="Ferritin-like"/>
</dbReference>
<dbReference type="Gene3D" id="1.20.1260.10">
    <property type="match status" value="1"/>
</dbReference>
<evidence type="ECO:0000313" key="3">
    <source>
        <dbReference type="EMBL" id="QPQ54123.1"/>
    </source>
</evidence>
<dbReference type="KEGG" id="sflv:IC614_07025"/>
<dbReference type="PANTHER" id="PTHR38593">
    <property type="entry name" value="BLR2558 PROTEIN"/>
    <property type="match status" value="1"/>
</dbReference>